<feature type="region of interest" description="Domain I" evidence="6">
    <location>
        <begin position="1"/>
        <end position="64"/>
    </location>
</feature>
<comment type="domain">
    <text evidence="6">Has three domains with a flexible linker between the domains II and III and assumes an 'L' shape. Domain III is highly mobile and contacts RuvB.</text>
</comment>
<evidence type="ECO:0000256" key="1">
    <source>
        <dbReference type="ARBA" id="ARBA00022490"/>
    </source>
</evidence>
<evidence type="ECO:0000313" key="9">
    <source>
        <dbReference type="Proteomes" id="UP000051124"/>
    </source>
</evidence>
<dbReference type="GO" id="GO:0000400">
    <property type="term" value="F:four-way junction DNA binding"/>
    <property type="evidence" value="ECO:0007669"/>
    <property type="project" value="UniProtKB-UniRule"/>
</dbReference>
<dbReference type="Gene3D" id="1.10.8.10">
    <property type="entry name" value="DNA helicase RuvA subunit, C-terminal domain"/>
    <property type="match status" value="1"/>
</dbReference>
<keyword evidence="4 6" id="KW-0233">DNA recombination</keyword>
<dbReference type="GO" id="GO:0006310">
    <property type="term" value="P:DNA recombination"/>
    <property type="evidence" value="ECO:0007669"/>
    <property type="project" value="UniProtKB-UniRule"/>
</dbReference>
<gene>
    <name evidence="6" type="primary">ruvA</name>
    <name evidence="8" type="ORF">AMJ40_01100</name>
</gene>
<dbReference type="SMART" id="SM00278">
    <property type="entry name" value="HhH1"/>
    <property type="match status" value="2"/>
</dbReference>
<dbReference type="AlphaFoldDB" id="A0A0S7WLN1"/>
<evidence type="ECO:0000256" key="4">
    <source>
        <dbReference type="ARBA" id="ARBA00023172"/>
    </source>
</evidence>
<accession>A0A0S7WLN1</accession>
<reference evidence="8 9" key="1">
    <citation type="journal article" date="2015" name="Microbiome">
        <title>Genomic resolution of linkages in carbon, nitrogen, and sulfur cycling among widespread estuary sediment bacteria.</title>
        <authorList>
            <person name="Baker B.J."/>
            <person name="Lazar C.S."/>
            <person name="Teske A.P."/>
            <person name="Dick G.J."/>
        </authorList>
    </citation>
    <scope>NUCLEOTIDE SEQUENCE [LARGE SCALE GENOMIC DNA]</scope>
    <source>
        <strain evidence="8">DG_26</strain>
    </source>
</reference>
<dbReference type="Gene3D" id="1.10.150.20">
    <property type="entry name" value="5' to 3' exonuclease, C-terminal subdomain"/>
    <property type="match status" value="1"/>
</dbReference>
<evidence type="ECO:0000256" key="5">
    <source>
        <dbReference type="ARBA" id="ARBA00023204"/>
    </source>
</evidence>
<comment type="subcellular location">
    <subcellularLocation>
        <location evidence="6">Cytoplasm</location>
    </subcellularLocation>
</comment>
<dbReference type="GO" id="GO:0048476">
    <property type="term" value="C:Holliday junction resolvase complex"/>
    <property type="evidence" value="ECO:0007669"/>
    <property type="project" value="UniProtKB-UniRule"/>
</dbReference>
<dbReference type="GO" id="GO:0009378">
    <property type="term" value="F:four-way junction helicase activity"/>
    <property type="evidence" value="ECO:0007669"/>
    <property type="project" value="InterPro"/>
</dbReference>
<name>A0A0S7WLN1_UNCT6</name>
<dbReference type="InterPro" id="IPR011114">
    <property type="entry name" value="RuvA_C"/>
</dbReference>
<protein>
    <recommendedName>
        <fullName evidence="6">Holliday junction branch migration complex subunit RuvA</fullName>
    </recommendedName>
</protein>
<dbReference type="SUPFAM" id="SSF47781">
    <property type="entry name" value="RuvA domain 2-like"/>
    <property type="match status" value="1"/>
</dbReference>
<dbReference type="InterPro" id="IPR010994">
    <property type="entry name" value="RuvA_2-like"/>
</dbReference>
<dbReference type="Pfam" id="PF14520">
    <property type="entry name" value="HHH_5"/>
    <property type="match status" value="1"/>
</dbReference>
<dbReference type="InterPro" id="IPR003583">
    <property type="entry name" value="Hlx-hairpin-Hlx_DNA-bd_motif"/>
</dbReference>
<feature type="domain" description="Helix-hairpin-helix DNA-binding motif class 1" evidence="7">
    <location>
        <begin position="73"/>
        <end position="92"/>
    </location>
</feature>
<dbReference type="GO" id="GO:0005737">
    <property type="term" value="C:cytoplasm"/>
    <property type="evidence" value="ECO:0007669"/>
    <property type="project" value="UniProtKB-SubCell"/>
</dbReference>
<keyword evidence="1 6" id="KW-0963">Cytoplasm</keyword>
<dbReference type="InterPro" id="IPR013849">
    <property type="entry name" value="DNA_helicase_Holl-junc_RuvA_I"/>
</dbReference>
<dbReference type="HAMAP" id="MF_00031">
    <property type="entry name" value="DNA_HJ_migration_RuvA"/>
    <property type="match status" value="1"/>
</dbReference>
<dbReference type="GO" id="GO:0009379">
    <property type="term" value="C:Holliday junction helicase complex"/>
    <property type="evidence" value="ECO:0007669"/>
    <property type="project" value="InterPro"/>
</dbReference>
<dbReference type="Gene3D" id="2.40.50.140">
    <property type="entry name" value="Nucleic acid-binding proteins"/>
    <property type="match status" value="1"/>
</dbReference>
<comment type="subunit">
    <text evidence="6">Homotetramer. Forms an RuvA(8)-RuvB(12)-Holliday junction (HJ) complex. HJ DNA is sandwiched between 2 RuvA tetramers; dsDNA enters through RuvA and exits via RuvB. An RuvB hexamer assembles on each DNA strand where it exits the tetramer. Each RuvB hexamer is contacted by two RuvA subunits (via domain III) on 2 adjacent RuvB subunits; this complex drives branch migration. In the full resolvosome a probable DNA-RuvA(4)-RuvB(12)-RuvC(2) complex forms which resolves the HJ.</text>
</comment>
<dbReference type="EMBL" id="LIZT01000007">
    <property type="protein sequence ID" value="KPJ51046.1"/>
    <property type="molecule type" value="Genomic_DNA"/>
</dbReference>
<evidence type="ECO:0000256" key="3">
    <source>
        <dbReference type="ARBA" id="ARBA00023125"/>
    </source>
</evidence>
<dbReference type="InterPro" id="IPR036267">
    <property type="entry name" value="RuvA_C_sf"/>
</dbReference>
<feature type="domain" description="Helix-hairpin-helix DNA-binding motif class 1" evidence="7">
    <location>
        <begin position="108"/>
        <end position="127"/>
    </location>
</feature>
<dbReference type="Proteomes" id="UP000051124">
    <property type="component" value="Unassembled WGS sequence"/>
</dbReference>
<dbReference type="InterPro" id="IPR012340">
    <property type="entry name" value="NA-bd_OB-fold"/>
</dbReference>
<evidence type="ECO:0000313" key="8">
    <source>
        <dbReference type="EMBL" id="KPJ51046.1"/>
    </source>
</evidence>
<dbReference type="SUPFAM" id="SSF50249">
    <property type="entry name" value="Nucleic acid-binding proteins"/>
    <property type="match status" value="1"/>
</dbReference>
<dbReference type="InterPro" id="IPR000085">
    <property type="entry name" value="RuvA"/>
</dbReference>
<feature type="region of interest" description="Domain III" evidence="6">
    <location>
        <begin position="138"/>
        <end position="185"/>
    </location>
</feature>
<sequence length="185" mass="20523">MFSYIKGRLIEKSPTRCVLDVNGIGYWLLIPLSTYEKMAEHGNEQLLYTHFLVRDDRCELYGFLSLEERRLFEDLIAIRGIGGKLAIAILSGLPPDRFWEAIQNGDVISISSIKGVGLKTAKRLILELKDKLVVEVPAGAPAVEEAILALVSLGFSRSEARKAIDKVDVHSDKVEELIKAALKSS</sequence>
<dbReference type="NCBIfam" id="TIGR00084">
    <property type="entry name" value="ruvA"/>
    <property type="match status" value="1"/>
</dbReference>
<dbReference type="GO" id="GO:0006281">
    <property type="term" value="P:DNA repair"/>
    <property type="evidence" value="ECO:0007669"/>
    <property type="project" value="UniProtKB-UniRule"/>
</dbReference>
<keyword evidence="3 6" id="KW-0238">DNA-binding</keyword>
<keyword evidence="2 6" id="KW-0227">DNA damage</keyword>
<comment type="function">
    <text evidence="6">The RuvA-RuvB-RuvC complex processes Holliday junction (HJ) DNA during genetic recombination and DNA repair, while the RuvA-RuvB complex plays an important role in the rescue of blocked DNA replication forks via replication fork reversal (RFR). RuvA specifically binds to HJ cruciform DNA, conferring on it an open structure. The RuvB hexamer acts as an ATP-dependent pump, pulling dsDNA into and through the RuvAB complex. HJ branch migration allows RuvC to scan DNA until it finds its consensus sequence, where it cleaves and resolves the cruciform DNA.</text>
</comment>
<keyword evidence="5 6" id="KW-0234">DNA repair</keyword>
<dbReference type="CDD" id="cd14332">
    <property type="entry name" value="UBA_RuvA_C"/>
    <property type="match status" value="1"/>
</dbReference>
<evidence type="ECO:0000256" key="6">
    <source>
        <dbReference type="HAMAP-Rule" id="MF_00031"/>
    </source>
</evidence>
<dbReference type="PATRIC" id="fig|1703771.3.peg.1612"/>
<evidence type="ECO:0000256" key="2">
    <source>
        <dbReference type="ARBA" id="ARBA00022763"/>
    </source>
</evidence>
<evidence type="ECO:0000259" key="7">
    <source>
        <dbReference type="SMART" id="SM00278"/>
    </source>
</evidence>
<dbReference type="GO" id="GO:0005524">
    <property type="term" value="F:ATP binding"/>
    <property type="evidence" value="ECO:0007669"/>
    <property type="project" value="InterPro"/>
</dbReference>
<dbReference type="Pfam" id="PF01330">
    <property type="entry name" value="RuvA_N"/>
    <property type="match status" value="1"/>
</dbReference>
<comment type="similarity">
    <text evidence="6">Belongs to the RuvA family.</text>
</comment>
<organism evidence="8 9">
    <name type="scientific">candidate division TA06 bacterium DG_26</name>
    <dbReference type="NCBI Taxonomy" id="1703771"/>
    <lineage>
        <taxon>Bacteria</taxon>
        <taxon>Bacteria division TA06</taxon>
    </lineage>
</organism>
<comment type="caution">
    <text evidence="8">The sequence shown here is derived from an EMBL/GenBank/DDBJ whole genome shotgun (WGS) entry which is preliminary data.</text>
</comment>
<proteinExistence type="inferred from homology"/>
<dbReference type="Pfam" id="PF07499">
    <property type="entry name" value="RuvA_C"/>
    <property type="match status" value="1"/>
</dbReference>
<dbReference type="SUPFAM" id="SSF46929">
    <property type="entry name" value="DNA helicase RuvA subunit, C-terminal domain"/>
    <property type="match status" value="1"/>
</dbReference>
<comment type="caution">
    <text evidence="6">Lacks conserved residue(s) required for the propagation of feature annotation.</text>
</comment>